<dbReference type="EMBL" id="CP039347">
    <property type="protein sequence ID" value="QCD86210.1"/>
    <property type="molecule type" value="Genomic_DNA"/>
</dbReference>
<evidence type="ECO:0000313" key="3">
    <source>
        <dbReference type="Proteomes" id="UP000501690"/>
    </source>
</evidence>
<organism evidence="1 3">
    <name type="scientific">Vigna unguiculata</name>
    <name type="common">Cowpea</name>
    <dbReference type="NCBI Taxonomy" id="3917"/>
    <lineage>
        <taxon>Eukaryota</taxon>
        <taxon>Viridiplantae</taxon>
        <taxon>Streptophyta</taxon>
        <taxon>Embryophyta</taxon>
        <taxon>Tracheophyta</taxon>
        <taxon>Spermatophyta</taxon>
        <taxon>Magnoliopsida</taxon>
        <taxon>eudicotyledons</taxon>
        <taxon>Gunneridae</taxon>
        <taxon>Pentapetalae</taxon>
        <taxon>rosids</taxon>
        <taxon>fabids</taxon>
        <taxon>Fabales</taxon>
        <taxon>Fabaceae</taxon>
        <taxon>Papilionoideae</taxon>
        <taxon>50 kb inversion clade</taxon>
        <taxon>NPAAA clade</taxon>
        <taxon>indigoferoid/millettioid clade</taxon>
        <taxon>Phaseoleae</taxon>
        <taxon>Vigna</taxon>
    </lineage>
</organism>
<name>A0A4D6LCK4_VIGUN</name>
<protein>
    <submittedName>
        <fullName evidence="1">Uncharacterized protein</fullName>
    </submittedName>
</protein>
<keyword evidence="3" id="KW-1185">Reference proteome</keyword>
<accession>A0A4D6LCK4</accession>
<proteinExistence type="predicted"/>
<dbReference type="Proteomes" id="UP000501690">
    <property type="component" value="Linkage Group LG3"/>
</dbReference>
<evidence type="ECO:0000313" key="2">
    <source>
        <dbReference type="EMBL" id="QCD86211.1"/>
    </source>
</evidence>
<reference evidence="1 3" key="1">
    <citation type="submission" date="2019-04" db="EMBL/GenBank/DDBJ databases">
        <title>An improved genome assembly and genetic linkage map for asparagus bean, Vigna unguiculata ssp. sesquipedialis.</title>
        <authorList>
            <person name="Xia Q."/>
            <person name="Zhang R."/>
            <person name="Dong Y."/>
        </authorList>
    </citation>
    <scope>NUCLEOTIDE SEQUENCE [LARGE SCALE GENOMIC DNA]</scope>
    <source>
        <tissue evidence="1">Leaf</tissue>
    </source>
</reference>
<dbReference type="EMBL" id="CP039347">
    <property type="protein sequence ID" value="QCD86211.1"/>
    <property type="molecule type" value="Genomic_DNA"/>
</dbReference>
<evidence type="ECO:0000313" key="1">
    <source>
        <dbReference type="EMBL" id="QCD86210.1"/>
    </source>
</evidence>
<sequence length="81" mass="8487">MPASFSHTSRPTTVAPCLLARSAVTNSKLRCVAFATIVFVQHIVGTTIATTLAGPAIATTTHGTTTKPSLISFTVRETMIL</sequence>
<dbReference type="AlphaFoldDB" id="A0A4D6LCK4"/>
<gene>
    <name evidence="1" type="ORF">DEO72_LG3g731</name>
    <name evidence="2" type="ORF">DEO72_LG3g732</name>
</gene>